<gene>
    <name evidence="2" type="ORF">BJ684DRAFT_21698</name>
</gene>
<feature type="compositionally biased region" description="Polar residues" evidence="1">
    <location>
        <begin position="18"/>
        <end position="30"/>
    </location>
</feature>
<reference evidence="3" key="1">
    <citation type="journal article" date="2018" name="Nat. Microbiol.">
        <title>Leveraging single-cell genomics to expand the fungal tree of life.</title>
        <authorList>
            <person name="Ahrendt S.R."/>
            <person name="Quandt C.A."/>
            <person name="Ciobanu D."/>
            <person name="Clum A."/>
            <person name="Salamov A."/>
            <person name="Andreopoulos B."/>
            <person name="Cheng J.F."/>
            <person name="Woyke T."/>
            <person name="Pelin A."/>
            <person name="Henrissat B."/>
            <person name="Reynolds N.K."/>
            <person name="Benny G.L."/>
            <person name="Smith M.E."/>
            <person name="James T.Y."/>
            <person name="Grigoriev I.V."/>
        </authorList>
    </citation>
    <scope>NUCLEOTIDE SEQUENCE [LARGE SCALE GENOMIC DNA]</scope>
</reference>
<evidence type="ECO:0000313" key="2">
    <source>
        <dbReference type="EMBL" id="RKP11721.1"/>
    </source>
</evidence>
<dbReference type="Proteomes" id="UP000267251">
    <property type="component" value="Unassembled WGS sequence"/>
</dbReference>
<feature type="compositionally biased region" description="Basic and acidic residues" evidence="1">
    <location>
        <begin position="252"/>
        <end position="275"/>
    </location>
</feature>
<proteinExistence type="predicted"/>
<sequence length="315" mass="32989">MPLEALYWLDSEAKIETARSSSSPQTSKGLQKTMKIPSGEKETRQESMRKKESGPEDKGLMEKATSTASATSVLGQGSNGTAAIPTTSKSSQTVPSPGPSTYDQRSTETGSPLSKTSFPSSNMSRGSKDSIDTSSSASTAKPNPSRSTVSPALPVPLDAKLSTFPSDSISTSARPSSTSNGHSRAPSTIKPSTTTSSGPTSSTEHRRLNPSSSSTLPPGVSSSIISKGQGSKGESPVTKGGSNPATGSSGRRRTDEEPRASSLDPKKDGRADGRKGREKRKKNKKGNDVESDERNGKVDRRAEGSARKAKEDRRS</sequence>
<feature type="compositionally biased region" description="Low complexity" evidence="1">
    <location>
        <begin position="165"/>
        <end position="179"/>
    </location>
</feature>
<feature type="region of interest" description="Disordered" evidence="1">
    <location>
        <begin position="1"/>
        <end position="315"/>
    </location>
</feature>
<feature type="compositionally biased region" description="Basic and acidic residues" evidence="1">
    <location>
        <begin position="38"/>
        <end position="61"/>
    </location>
</feature>
<evidence type="ECO:0000256" key="1">
    <source>
        <dbReference type="SAM" id="MobiDB-lite"/>
    </source>
</evidence>
<dbReference type="AlphaFoldDB" id="A0A4P9Y0Y8"/>
<organism evidence="2 3">
    <name type="scientific">Piptocephalis cylindrospora</name>
    <dbReference type="NCBI Taxonomy" id="1907219"/>
    <lineage>
        <taxon>Eukaryota</taxon>
        <taxon>Fungi</taxon>
        <taxon>Fungi incertae sedis</taxon>
        <taxon>Zoopagomycota</taxon>
        <taxon>Zoopagomycotina</taxon>
        <taxon>Zoopagomycetes</taxon>
        <taxon>Zoopagales</taxon>
        <taxon>Piptocephalidaceae</taxon>
        <taxon>Piptocephalis</taxon>
    </lineage>
</organism>
<feature type="compositionally biased region" description="Polar residues" evidence="1">
    <location>
        <begin position="64"/>
        <end position="125"/>
    </location>
</feature>
<accession>A0A4P9Y0Y8</accession>
<name>A0A4P9Y0Y8_9FUNG</name>
<feature type="compositionally biased region" description="Basic and acidic residues" evidence="1">
    <location>
        <begin position="285"/>
        <end position="315"/>
    </location>
</feature>
<keyword evidence="3" id="KW-1185">Reference proteome</keyword>
<feature type="compositionally biased region" description="Low complexity" evidence="1">
    <location>
        <begin position="210"/>
        <end position="235"/>
    </location>
</feature>
<protein>
    <submittedName>
        <fullName evidence="2">Uncharacterized protein</fullName>
    </submittedName>
</protein>
<feature type="compositionally biased region" description="Polar residues" evidence="1">
    <location>
        <begin position="240"/>
        <end position="249"/>
    </location>
</feature>
<dbReference type="EMBL" id="KZ988696">
    <property type="protein sequence ID" value="RKP11721.1"/>
    <property type="molecule type" value="Genomic_DNA"/>
</dbReference>
<evidence type="ECO:0000313" key="3">
    <source>
        <dbReference type="Proteomes" id="UP000267251"/>
    </source>
</evidence>
<feature type="compositionally biased region" description="Low complexity" evidence="1">
    <location>
        <begin position="132"/>
        <end position="141"/>
    </location>
</feature>
<feature type="compositionally biased region" description="Low complexity" evidence="1">
    <location>
        <begin position="186"/>
        <end position="202"/>
    </location>
</feature>